<feature type="domain" description="Flagellar basal body rod protein N-terminal" evidence="7">
    <location>
        <begin position="6"/>
        <end position="33"/>
    </location>
</feature>
<dbReference type="Pfam" id="PF07559">
    <property type="entry name" value="FlgE_D2"/>
    <property type="match status" value="1"/>
</dbReference>
<comment type="function">
    <text evidence="5">A flexible structure which links the flagellar filament to the drive apparatus in the basal body.</text>
</comment>
<dbReference type="Pfam" id="PF06429">
    <property type="entry name" value="Flg_bbr_C"/>
    <property type="match status" value="1"/>
</dbReference>
<feature type="domain" description="Flagellar basal-body/hook protein C-terminal" evidence="8">
    <location>
        <begin position="435"/>
        <end position="478"/>
    </location>
</feature>
<dbReference type="Gene3D" id="2.60.98.20">
    <property type="entry name" value="Flagellar hook protein FlgE"/>
    <property type="match status" value="1"/>
</dbReference>
<accession>A0ABV7EN64</accession>
<keyword evidence="11" id="KW-0966">Cell projection</keyword>
<evidence type="ECO:0000313" key="11">
    <source>
        <dbReference type="EMBL" id="MFC3104182.1"/>
    </source>
</evidence>
<dbReference type="InterPro" id="IPR010930">
    <property type="entry name" value="Flg_bb/hook_C_dom"/>
</dbReference>
<feature type="compositionally biased region" description="Polar residues" evidence="6">
    <location>
        <begin position="222"/>
        <end position="231"/>
    </location>
</feature>
<dbReference type="InterPro" id="IPR020013">
    <property type="entry name" value="Flagellar_FlgE/F/G"/>
</dbReference>
<evidence type="ECO:0000256" key="1">
    <source>
        <dbReference type="ARBA" id="ARBA00004117"/>
    </source>
</evidence>
<evidence type="ECO:0000259" key="7">
    <source>
        <dbReference type="Pfam" id="PF00460"/>
    </source>
</evidence>
<evidence type="ECO:0000256" key="6">
    <source>
        <dbReference type="SAM" id="MobiDB-lite"/>
    </source>
</evidence>
<dbReference type="InterPro" id="IPR037058">
    <property type="entry name" value="Falgellar_hook_FlgE_sf"/>
</dbReference>
<evidence type="ECO:0000256" key="3">
    <source>
        <dbReference type="ARBA" id="ARBA00019015"/>
    </source>
</evidence>
<evidence type="ECO:0000259" key="10">
    <source>
        <dbReference type="Pfam" id="PF22692"/>
    </source>
</evidence>
<proteinExistence type="inferred from homology"/>
<dbReference type="NCBIfam" id="TIGR03506">
    <property type="entry name" value="FlgEFG_subfam"/>
    <property type="match status" value="1"/>
</dbReference>
<dbReference type="InterPro" id="IPR001444">
    <property type="entry name" value="Flag_bb_rod_N"/>
</dbReference>
<dbReference type="Pfam" id="PF22692">
    <property type="entry name" value="LlgE_F_G_D1"/>
    <property type="match status" value="1"/>
</dbReference>
<keyword evidence="4 5" id="KW-0975">Bacterial flagellum</keyword>
<comment type="similarity">
    <text evidence="2 5">Belongs to the flagella basal body rod proteins family.</text>
</comment>
<evidence type="ECO:0000259" key="9">
    <source>
        <dbReference type="Pfam" id="PF07559"/>
    </source>
</evidence>
<comment type="caution">
    <text evidence="11">The sequence shown here is derived from an EMBL/GenBank/DDBJ whole genome shotgun (WGS) entry which is preliminary data.</text>
</comment>
<feature type="domain" description="Flagellar hook protein FlgE D2" evidence="9">
    <location>
        <begin position="162"/>
        <end position="360"/>
    </location>
</feature>
<dbReference type="EMBL" id="JBHRSS010000003">
    <property type="protein sequence ID" value="MFC3104182.1"/>
    <property type="molecule type" value="Genomic_DNA"/>
</dbReference>
<keyword evidence="11" id="KW-0969">Cilium</keyword>
<evidence type="ECO:0000256" key="5">
    <source>
        <dbReference type="RuleBase" id="RU362116"/>
    </source>
</evidence>
<dbReference type="InterPro" id="IPR011491">
    <property type="entry name" value="FlgE_D2"/>
</dbReference>
<dbReference type="Proteomes" id="UP001595462">
    <property type="component" value="Unassembled WGS sequence"/>
</dbReference>
<name>A0ABV7EN64_9GAMM</name>
<evidence type="ECO:0000256" key="2">
    <source>
        <dbReference type="ARBA" id="ARBA00009677"/>
    </source>
</evidence>
<sequence>MGFTQGVSGLNAAASGLDTIGNNIANSQTVGFKTGRSEFADLYAGAKTGLGVQVSGITQSFEGGPLSTTGRSLDLAIDGGGFFRLQDGNQTVYSRDGQFQQTRDGNIANGQGALLTGYNVTNFNDPNAAPRINAGGNPGAIQLPAEGLNARATTDASLQASLDAGAEIIGDTFDSNDSSTYNWSTPSTVFDSLGNAHSINLYFTKTGENQWAVNGEMPLSEESSLPRTVTSGAAYPGTFDPTTSGNGVTRDISVTTNGTDHLYTAVVSGATADAGGTFSGGQIRYVEQLPESTMAFDANGNLTMVSPATGTKADDLPDSAVAFNLDAANGSAPIDFTYDFAGTAQTAQSFAAGNPAQDGYASGSLTGIAIQSDGMIRGNYSNGQSLNLAQVALASFRNEQGLSPAGGNAWTETADSGQPALGTAGVGQLGNLLGGTLEGSNVDLSQQLVDMIVAQRNYQANAQTIKTQDQVLQTAVNLR</sequence>
<keyword evidence="12" id="KW-1185">Reference proteome</keyword>
<feature type="compositionally biased region" description="Polar residues" evidence="6">
    <location>
        <begin position="240"/>
        <end position="249"/>
    </location>
</feature>
<keyword evidence="11" id="KW-0282">Flagellum</keyword>
<reference evidence="12" key="1">
    <citation type="journal article" date="2019" name="Int. J. Syst. Evol. Microbiol.">
        <title>The Global Catalogue of Microorganisms (GCM) 10K type strain sequencing project: providing services to taxonomists for standard genome sequencing and annotation.</title>
        <authorList>
            <consortium name="The Broad Institute Genomics Platform"/>
            <consortium name="The Broad Institute Genome Sequencing Center for Infectious Disease"/>
            <person name="Wu L."/>
            <person name="Ma J."/>
        </authorList>
    </citation>
    <scope>NUCLEOTIDE SEQUENCE [LARGE SCALE GENOMIC DNA]</scope>
    <source>
        <strain evidence="12">KCTC 52640</strain>
    </source>
</reference>
<comment type="subcellular location">
    <subcellularLocation>
        <location evidence="1 5">Bacterial flagellum basal body</location>
    </subcellularLocation>
</comment>
<dbReference type="InterPro" id="IPR037925">
    <property type="entry name" value="FlgE/F/G-like"/>
</dbReference>
<dbReference type="PANTHER" id="PTHR30435:SF1">
    <property type="entry name" value="FLAGELLAR HOOK PROTEIN FLGE"/>
    <property type="match status" value="1"/>
</dbReference>
<feature type="domain" description="Flagellar hook protein FlgE/F/G-like D1" evidence="10">
    <location>
        <begin position="76"/>
        <end position="145"/>
    </location>
</feature>
<dbReference type="InterPro" id="IPR053967">
    <property type="entry name" value="LlgE_F_G-like_D1"/>
</dbReference>
<feature type="region of interest" description="Disordered" evidence="6">
    <location>
        <begin position="222"/>
        <end position="249"/>
    </location>
</feature>
<evidence type="ECO:0000256" key="4">
    <source>
        <dbReference type="ARBA" id="ARBA00023143"/>
    </source>
</evidence>
<gene>
    <name evidence="11" type="primary">flgE</name>
    <name evidence="11" type="ORF">ACFOSU_09775</name>
</gene>
<dbReference type="NCBIfam" id="NF004238">
    <property type="entry name" value="PRK05682.1-1"/>
    <property type="match status" value="1"/>
</dbReference>
<protein>
    <recommendedName>
        <fullName evidence="3 5">Flagellar hook protein FlgE</fullName>
    </recommendedName>
</protein>
<organism evidence="11 12">
    <name type="scientific">Salinisphaera aquimarina</name>
    <dbReference type="NCBI Taxonomy" id="2094031"/>
    <lineage>
        <taxon>Bacteria</taxon>
        <taxon>Pseudomonadati</taxon>
        <taxon>Pseudomonadota</taxon>
        <taxon>Gammaproteobacteria</taxon>
        <taxon>Salinisphaerales</taxon>
        <taxon>Salinisphaeraceae</taxon>
        <taxon>Salinisphaera</taxon>
    </lineage>
</organism>
<dbReference type="SUPFAM" id="SSF117143">
    <property type="entry name" value="Flagellar hook protein flgE"/>
    <property type="match status" value="1"/>
</dbReference>
<evidence type="ECO:0000313" key="12">
    <source>
        <dbReference type="Proteomes" id="UP001595462"/>
    </source>
</evidence>
<dbReference type="RefSeq" id="WP_380688917.1">
    <property type="nucleotide sequence ID" value="NZ_JBHRSS010000003.1"/>
</dbReference>
<evidence type="ECO:0000259" key="8">
    <source>
        <dbReference type="Pfam" id="PF06429"/>
    </source>
</evidence>
<dbReference type="Pfam" id="PF00460">
    <property type="entry name" value="Flg_bb_rod"/>
    <property type="match status" value="1"/>
</dbReference>
<dbReference type="PANTHER" id="PTHR30435">
    <property type="entry name" value="FLAGELLAR PROTEIN"/>
    <property type="match status" value="1"/>
</dbReference>